<evidence type="ECO:0000313" key="2">
    <source>
        <dbReference type="EMBL" id="VDM58110.1"/>
    </source>
</evidence>
<gene>
    <name evidence="2" type="ORF">ACOC_LOCUS6525</name>
</gene>
<evidence type="ECO:0000313" key="3">
    <source>
        <dbReference type="Proteomes" id="UP000267027"/>
    </source>
</evidence>
<feature type="region of interest" description="Disordered" evidence="1">
    <location>
        <begin position="54"/>
        <end position="95"/>
    </location>
</feature>
<evidence type="ECO:0000256" key="1">
    <source>
        <dbReference type="SAM" id="MobiDB-lite"/>
    </source>
</evidence>
<accession>A0A0R3PNB4</accession>
<feature type="compositionally biased region" description="Basic and acidic residues" evidence="1">
    <location>
        <begin position="54"/>
        <end position="71"/>
    </location>
</feature>
<dbReference type="Proteomes" id="UP000267027">
    <property type="component" value="Unassembled WGS sequence"/>
</dbReference>
<name>A0A0R3PNB4_ANGCS</name>
<protein>
    <submittedName>
        <fullName evidence="4">Cyclin-dependent kinase inhibitor 1B</fullName>
    </submittedName>
</protein>
<reference evidence="2 3" key="2">
    <citation type="submission" date="2018-11" db="EMBL/GenBank/DDBJ databases">
        <authorList>
            <consortium name="Pathogen Informatics"/>
        </authorList>
    </citation>
    <scope>NUCLEOTIDE SEQUENCE [LARGE SCALE GENOMIC DNA]</scope>
    <source>
        <strain evidence="2 3">Costa Rica</strain>
    </source>
</reference>
<sequence length="95" mass="10913">MKCSVKFVPFSLDDFYLKDIELMLESLKRQQQDDSFHGCAHERENKRSRVFRKRGDAHCESRPAPTERSDEPSCSCSASTERSDEPSCRSMAPIP</sequence>
<dbReference type="AlphaFoldDB" id="A0A0R3PNB4"/>
<dbReference type="WBParaSite" id="ACOC_0000652401-mRNA-1">
    <property type="protein sequence ID" value="ACOC_0000652401-mRNA-1"/>
    <property type="gene ID" value="ACOC_0000652401"/>
</dbReference>
<organism evidence="4">
    <name type="scientific">Angiostrongylus costaricensis</name>
    <name type="common">Nematode worm</name>
    <dbReference type="NCBI Taxonomy" id="334426"/>
    <lineage>
        <taxon>Eukaryota</taxon>
        <taxon>Metazoa</taxon>
        <taxon>Ecdysozoa</taxon>
        <taxon>Nematoda</taxon>
        <taxon>Chromadorea</taxon>
        <taxon>Rhabditida</taxon>
        <taxon>Rhabditina</taxon>
        <taxon>Rhabditomorpha</taxon>
        <taxon>Strongyloidea</taxon>
        <taxon>Metastrongylidae</taxon>
        <taxon>Angiostrongylus</taxon>
    </lineage>
</organism>
<keyword evidence="3" id="KW-1185">Reference proteome</keyword>
<reference evidence="4" key="1">
    <citation type="submission" date="2017-02" db="UniProtKB">
        <authorList>
            <consortium name="WormBaseParasite"/>
        </authorList>
    </citation>
    <scope>IDENTIFICATION</scope>
</reference>
<proteinExistence type="predicted"/>
<evidence type="ECO:0000313" key="4">
    <source>
        <dbReference type="WBParaSite" id="ACOC_0000652401-mRNA-1"/>
    </source>
</evidence>
<dbReference type="EMBL" id="UYYA01003953">
    <property type="protein sequence ID" value="VDM58110.1"/>
    <property type="molecule type" value="Genomic_DNA"/>
</dbReference>